<gene>
    <name evidence="2" type="ORF">Gocc_2068</name>
</gene>
<evidence type="ECO:0000256" key="1">
    <source>
        <dbReference type="SAM" id="SignalP"/>
    </source>
</evidence>
<evidence type="ECO:0000313" key="2">
    <source>
        <dbReference type="EMBL" id="RDI73971.1"/>
    </source>
</evidence>
<dbReference type="EMBL" id="QQZY01000005">
    <property type="protein sequence ID" value="RDI73971.1"/>
    <property type="molecule type" value="Genomic_DNA"/>
</dbReference>
<proteinExistence type="predicted"/>
<reference evidence="2 3" key="1">
    <citation type="submission" date="2018-07" db="EMBL/GenBank/DDBJ databases">
        <title>High-quality-draft genome sequence of Gaiella occulta.</title>
        <authorList>
            <person name="Severino R."/>
            <person name="Froufe H.J.C."/>
            <person name="Rainey F.A."/>
            <person name="Barroso C."/>
            <person name="Albuquerque L."/>
            <person name="Lobo-Da-Cunha A."/>
            <person name="Da Costa M.S."/>
            <person name="Egas C."/>
        </authorList>
    </citation>
    <scope>NUCLEOTIDE SEQUENCE [LARGE SCALE GENOMIC DNA]</scope>
    <source>
        <strain evidence="2 3">F2-233</strain>
    </source>
</reference>
<name>A0A7M2YUZ2_9ACTN</name>
<sequence length="125" mass="13380">MRSIDVTQWTRGGLRRLALVAACLFLVVLPPAVALAAQITYASGTNGVGGTFATSGEAVRDYNQVWHQAGRSWWVWYLHGSSQTGLVFNSSNPTKYNGGSGTVAYAKCSNSDDNSGVTWTCQTTN</sequence>
<keyword evidence="3" id="KW-1185">Reference proteome</keyword>
<comment type="caution">
    <text evidence="2">The sequence shown here is derived from an EMBL/GenBank/DDBJ whole genome shotgun (WGS) entry which is preliminary data.</text>
</comment>
<organism evidence="2 3">
    <name type="scientific">Gaiella occulta</name>
    <dbReference type="NCBI Taxonomy" id="1002870"/>
    <lineage>
        <taxon>Bacteria</taxon>
        <taxon>Bacillati</taxon>
        <taxon>Actinomycetota</taxon>
        <taxon>Thermoleophilia</taxon>
        <taxon>Gaiellales</taxon>
        <taxon>Gaiellaceae</taxon>
        <taxon>Gaiella</taxon>
    </lineage>
</organism>
<feature type="chain" id="PRO_5029635271" evidence="1">
    <location>
        <begin position="37"/>
        <end position="125"/>
    </location>
</feature>
<evidence type="ECO:0000313" key="3">
    <source>
        <dbReference type="Proteomes" id="UP000254134"/>
    </source>
</evidence>
<reference evidence="3" key="2">
    <citation type="journal article" date="2019" name="MicrobiologyOpen">
        <title>High-quality draft genome sequence of Gaiella occulta isolated from a 150 meter deep mineral water borehole and comparison with the genome sequences of other deep-branching lineages of the phylum Actinobacteria.</title>
        <authorList>
            <person name="Severino R."/>
            <person name="Froufe H.J.C."/>
            <person name="Barroso C."/>
            <person name="Albuquerque L."/>
            <person name="Lobo-da-Cunha A."/>
            <person name="da Costa M.S."/>
            <person name="Egas C."/>
        </authorList>
    </citation>
    <scope>NUCLEOTIDE SEQUENCE [LARGE SCALE GENOMIC DNA]</scope>
    <source>
        <strain evidence="3">F2-233</strain>
    </source>
</reference>
<dbReference type="Proteomes" id="UP000254134">
    <property type="component" value="Unassembled WGS sequence"/>
</dbReference>
<keyword evidence="1" id="KW-0732">Signal</keyword>
<accession>A0A7M2YUZ2</accession>
<dbReference type="AlphaFoldDB" id="A0A7M2YUZ2"/>
<protein>
    <submittedName>
        <fullName evidence="2">Uncharacterized protein</fullName>
    </submittedName>
</protein>
<dbReference type="RefSeq" id="WP_147281262.1">
    <property type="nucleotide sequence ID" value="NZ_QQZY01000005.1"/>
</dbReference>
<feature type="signal peptide" evidence="1">
    <location>
        <begin position="1"/>
        <end position="36"/>
    </location>
</feature>